<evidence type="ECO:0000313" key="3">
    <source>
        <dbReference type="Proteomes" id="UP001241537"/>
    </source>
</evidence>
<dbReference type="Pfam" id="PF01248">
    <property type="entry name" value="Ribosomal_L7Ae"/>
    <property type="match status" value="1"/>
</dbReference>
<dbReference type="EMBL" id="JAUSTO010000006">
    <property type="protein sequence ID" value="MDQ0152578.1"/>
    <property type="molecule type" value="Genomic_DNA"/>
</dbReference>
<reference evidence="2" key="1">
    <citation type="submission" date="2023-07" db="EMBL/GenBank/DDBJ databases">
        <title>Genomic Encyclopedia of Type Strains, Phase IV (KMG-IV): sequencing the most valuable type-strain genomes for metagenomic binning, comparative biology and taxonomic classification.</title>
        <authorList>
            <person name="Goeker M."/>
        </authorList>
    </citation>
    <scope>NUCLEOTIDE SEQUENCE</scope>
    <source>
        <strain evidence="2">DSM 19659</strain>
    </source>
</reference>
<keyword evidence="2" id="KW-0687">Ribonucleoprotein</keyword>
<keyword evidence="3" id="KW-1185">Reference proteome</keyword>
<keyword evidence="2" id="KW-0689">Ribosomal protein</keyword>
<gene>
    <name evidence="2" type="ORF">J2S20_001270</name>
</gene>
<feature type="domain" description="Ribosomal protein eL8/eL30/eS12/Gadd45" evidence="1">
    <location>
        <begin position="9"/>
        <end position="90"/>
    </location>
</feature>
<organism evidence="2 3">
    <name type="scientific">Moryella indoligenes</name>
    <dbReference type="NCBI Taxonomy" id="371674"/>
    <lineage>
        <taxon>Bacteria</taxon>
        <taxon>Bacillati</taxon>
        <taxon>Bacillota</taxon>
        <taxon>Clostridia</taxon>
        <taxon>Lachnospirales</taxon>
        <taxon>Lachnospiraceae</taxon>
        <taxon>Moryella</taxon>
    </lineage>
</organism>
<name>A0AAE3VAA6_9FIRM</name>
<dbReference type="GO" id="GO:0005840">
    <property type="term" value="C:ribosome"/>
    <property type="evidence" value="ECO:0007669"/>
    <property type="project" value="UniProtKB-KW"/>
</dbReference>
<accession>A0AAE3VAA6</accession>
<comment type="caution">
    <text evidence="2">The sequence shown here is derived from an EMBL/GenBank/DDBJ whole genome shotgun (WGS) entry which is preliminary data.</text>
</comment>
<proteinExistence type="predicted"/>
<dbReference type="Proteomes" id="UP001241537">
    <property type="component" value="Unassembled WGS sequence"/>
</dbReference>
<sequence length="122" mass="13409">MRTEDRALGLIGMAQRAGKLASGEFSAEKLIQSGRAFLVIVAEDASENTRKRFQDKCTFYEIPCFVFETRERLGRAIGKELRASLAIGDENLAGAVEKLLRQLEAGSQVSDTDKKATDGQQI</sequence>
<dbReference type="RefSeq" id="WP_307254298.1">
    <property type="nucleotide sequence ID" value="NZ_JAUSTO010000006.1"/>
</dbReference>
<evidence type="ECO:0000313" key="2">
    <source>
        <dbReference type="EMBL" id="MDQ0152578.1"/>
    </source>
</evidence>
<dbReference type="Gene3D" id="3.30.1330.30">
    <property type="match status" value="1"/>
</dbReference>
<dbReference type="AlphaFoldDB" id="A0AAE3VAA6"/>
<evidence type="ECO:0000259" key="1">
    <source>
        <dbReference type="Pfam" id="PF01248"/>
    </source>
</evidence>
<dbReference type="InterPro" id="IPR029064">
    <property type="entry name" value="Ribosomal_eL30-like_sf"/>
</dbReference>
<dbReference type="SUPFAM" id="SSF55315">
    <property type="entry name" value="L30e-like"/>
    <property type="match status" value="1"/>
</dbReference>
<dbReference type="InterPro" id="IPR004038">
    <property type="entry name" value="Ribosomal_eL8/eL30/eS12/Gad45"/>
</dbReference>
<protein>
    <submittedName>
        <fullName evidence="2">Ribosomal protein L7Ae-like RNA K-turn-binding protein</fullName>
    </submittedName>
</protein>